<dbReference type="InterPro" id="IPR036259">
    <property type="entry name" value="MFS_trans_sf"/>
</dbReference>
<dbReference type="Proteomes" id="UP001337655">
    <property type="component" value="Unassembled WGS sequence"/>
</dbReference>
<feature type="transmembrane region" description="Helical" evidence="7">
    <location>
        <begin position="393"/>
        <end position="414"/>
    </location>
</feature>
<feature type="transmembrane region" description="Helical" evidence="7">
    <location>
        <begin position="370"/>
        <end position="387"/>
    </location>
</feature>
<dbReference type="FunFam" id="1.20.1250.20:FF:000018">
    <property type="entry name" value="MFS transporter permease"/>
    <property type="match status" value="1"/>
</dbReference>
<sequence length="504" mass="56147">MDEKNTTAHHEGHHPDKQEIELEHAHQRSTIPEDIPVREALENHLDDDPKLLRRVKRKVDLRLTLVLALLYTCAFIDRSNLGNASIAGMSDDLNLDVGNRYSIVAMIFFVGYALVDVPSTPLMKKIGASFMVPTVCLCFGVLTIAQGFIHSWGALAALRVMLGVFEGALLPATLFLLQVWYTRFEFHKRQAAYYLVGIASSGLSGLLAYGIEKMDGTAGIAGWRWIFIIEGIASSAIAVGAYFVLVDLPEDATKRNLLRMPAFLSKQEAAVLIAHIERDRGDASTENFGLKDMIHNLKDWKVWEFASYVMFNNTALYAFSFFLPIILRDGFGYSYSRANLLTFPPYAVSLVWMAAVSWFCDYYRTRGPVMVFNSCMYLTGLSIVGFADDLDTRYAGVFLGVLGITGNVPTQFAYQHSNTVGQSKRAMTTALMTIGGAFGGIISGNIFREQDAPTYVPGIAICMSFQVITIFLVCKNFIVYSWCNRKADRGEMVIQGEPSFRYTL</sequence>
<keyword evidence="3 7" id="KW-0812">Transmembrane</keyword>
<feature type="transmembrane region" description="Helical" evidence="7">
    <location>
        <begin position="346"/>
        <end position="363"/>
    </location>
</feature>
<feature type="transmembrane region" description="Helical" evidence="7">
    <location>
        <begin position="305"/>
        <end position="326"/>
    </location>
</feature>
<dbReference type="SUPFAM" id="SSF103473">
    <property type="entry name" value="MFS general substrate transporter"/>
    <property type="match status" value="1"/>
</dbReference>
<feature type="transmembrane region" description="Helical" evidence="7">
    <location>
        <begin position="97"/>
        <end position="115"/>
    </location>
</feature>
<evidence type="ECO:0000256" key="1">
    <source>
        <dbReference type="ARBA" id="ARBA00004141"/>
    </source>
</evidence>
<dbReference type="GeneID" id="89928200"/>
<keyword evidence="5 7" id="KW-0472">Membrane</keyword>
<comment type="subcellular location">
    <subcellularLocation>
        <location evidence="1">Membrane</location>
        <topology evidence="1">Multi-pass membrane protein</topology>
    </subcellularLocation>
</comment>
<dbReference type="GO" id="GO:0022857">
    <property type="term" value="F:transmembrane transporter activity"/>
    <property type="evidence" value="ECO:0007669"/>
    <property type="project" value="InterPro"/>
</dbReference>
<feature type="transmembrane region" description="Helical" evidence="7">
    <location>
        <begin position="192"/>
        <end position="211"/>
    </location>
</feature>
<protein>
    <recommendedName>
        <fullName evidence="8">Major facilitator superfamily (MFS) profile domain-containing protein</fullName>
    </recommendedName>
</protein>
<dbReference type="Gene3D" id="1.20.1250.20">
    <property type="entry name" value="MFS general substrate transporter like domains"/>
    <property type="match status" value="2"/>
</dbReference>
<dbReference type="PANTHER" id="PTHR43791">
    <property type="entry name" value="PERMEASE-RELATED"/>
    <property type="match status" value="1"/>
</dbReference>
<dbReference type="PROSITE" id="PS50850">
    <property type="entry name" value="MFS"/>
    <property type="match status" value="1"/>
</dbReference>
<dbReference type="FunFam" id="1.20.1250.20:FF:000013">
    <property type="entry name" value="MFS general substrate transporter"/>
    <property type="match status" value="1"/>
</dbReference>
<accession>A0AAV9P609</accession>
<feature type="transmembrane region" description="Helical" evidence="7">
    <location>
        <begin position="223"/>
        <end position="245"/>
    </location>
</feature>
<feature type="transmembrane region" description="Helical" evidence="7">
    <location>
        <begin position="458"/>
        <end position="482"/>
    </location>
</feature>
<evidence type="ECO:0000256" key="2">
    <source>
        <dbReference type="ARBA" id="ARBA00022448"/>
    </source>
</evidence>
<feature type="transmembrane region" description="Helical" evidence="7">
    <location>
        <begin position="127"/>
        <end position="149"/>
    </location>
</feature>
<proteinExistence type="predicted"/>
<dbReference type="RefSeq" id="XP_064657902.1">
    <property type="nucleotide sequence ID" value="XM_064804101.1"/>
</dbReference>
<dbReference type="AlphaFoldDB" id="A0AAV9P609"/>
<evidence type="ECO:0000313" key="9">
    <source>
        <dbReference type="EMBL" id="KAK5168292.1"/>
    </source>
</evidence>
<dbReference type="GO" id="GO:0016020">
    <property type="term" value="C:membrane"/>
    <property type="evidence" value="ECO:0007669"/>
    <property type="project" value="UniProtKB-SubCell"/>
</dbReference>
<dbReference type="Pfam" id="PF07690">
    <property type="entry name" value="MFS_1"/>
    <property type="match status" value="1"/>
</dbReference>
<evidence type="ECO:0000256" key="6">
    <source>
        <dbReference type="SAM" id="MobiDB-lite"/>
    </source>
</evidence>
<gene>
    <name evidence="9" type="ORF">LTR77_006861</name>
</gene>
<keyword evidence="10" id="KW-1185">Reference proteome</keyword>
<evidence type="ECO:0000256" key="5">
    <source>
        <dbReference type="ARBA" id="ARBA00023136"/>
    </source>
</evidence>
<evidence type="ECO:0000259" key="8">
    <source>
        <dbReference type="PROSITE" id="PS50850"/>
    </source>
</evidence>
<organism evidence="9 10">
    <name type="scientific">Saxophila tyrrhenica</name>
    <dbReference type="NCBI Taxonomy" id="1690608"/>
    <lineage>
        <taxon>Eukaryota</taxon>
        <taxon>Fungi</taxon>
        <taxon>Dikarya</taxon>
        <taxon>Ascomycota</taxon>
        <taxon>Pezizomycotina</taxon>
        <taxon>Dothideomycetes</taxon>
        <taxon>Dothideomycetidae</taxon>
        <taxon>Mycosphaerellales</taxon>
        <taxon>Extremaceae</taxon>
        <taxon>Saxophila</taxon>
    </lineage>
</organism>
<dbReference type="InterPro" id="IPR011701">
    <property type="entry name" value="MFS"/>
</dbReference>
<comment type="caution">
    <text evidence="9">The sequence shown here is derived from an EMBL/GenBank/DDBJ whole genome shotgun (WGS) entry which is preliminary data.</text>
</comment>
<evidence type="ECO:0000256" key="3">
    <source>
        <dbReference type="ARBA" id="ARBA00022692"/>
    </source>
</evidence>
<dbReference type="PANTHER" id="PTHR43791:SF47">
    <property type="entry name" value="MAJOR FACILITATOR SUPERFAMILY (MFS) PROFILE DOMAIN-CONTAINING PROTEIN-RELATED"/>
    <property type="match status" value="1"/>
</dbReference>
<feature type="transmembrane region" description="Helical" evidence="7">
    <location>
        <begin position="426"/>
        <end position="446"/>
    </location>
</feature>
<feature type="domain" description="Major facilitator superfamily (MFS) profile" evidence="8">
    <location>
        <begin position="63"/>
        <end position="477"/>
    </location>
</feature>
<dbReference type="InterPro" id="IPR020846">
    <property type="entry name" value="MFS_dom"/>
</dbReference>
<keyword evidence="2" id="KW-0813">Transport</keyword>
<feature type="transmembrane region" description="Helical" evidence="7">
    <location>
        <begin position="59"/>
        <end position="77"/>
    </location>
</feature>
<keyword evidence="4 7" id="KW-1133">Transmembrane helix</keyword>
<name>A0AAV9P609_9PEZI</name>
<evidence type="ECO:0000256" key="7">
    <source>
        <dbReference type="SAM" id="Phobius"/>
    </source>
</evidence>
<evidence type="ECO:0000256" key="4">
    <source>
        <dbReference type="ARBA" id="ARBA00022989"/>
    </source>
</evidence>
<dbReference type="EMBL" id="JAVRRT010000010">
    <property type="protein sequence ID" value="KAK5168292.1"/>
    <property type="molecule type" value="Genomic_DNA"/>
</dbReference>
<feature type="region of interest" description="Disordered" evidence="6">
    <location>
        <begin position="1"/>
        <end position="20"/>
    </location>
</feature>
<reference evidence="9 10" key="1">
    <citation type="submission" date="2023-08" db="EMBL/GenBank/DDBJ databases">
        <title>Black Yeasts Isolated from many extreme environments.</title>
        <authorList>
            <person name="Coleine C."/>
            <person name="Stajich J.E."/>
            <person name="Selbmann L."/>
        </authorList>
    </citation>
    <scope>NUCLEOTIDE SEQUENCE [LARGE SCALE GENOMIC DNA]</scope>
    <source>
        <strain evidence="9 10">CCFEE 5935</strain>
    </source>
</reference>
<evidence type="ECO:0000313" key="10">
    <source>
        <dbReference type="Proteomes" id="UP001337655"/>
    </source>
</evidence>
<feature type="transmembrane region" description="Helical" evidence="7">
    <location>
        <begin position="155"/>
        <end position="180"/>
    </location>
</feature>